<sequence>MICICQNGKGHLMLLRRNTISQGGYFFITFLRFYFGYFNDMVSLVTI</sequence>
<organism evidence="2 3">
    <name type="scientific">Medicago truncatula</name>
    <name type="common">Barrel medic</name>
    <name type="synonym">Medicago tribuloides</name>
    <dbReference type="NCBI Taxonomy" id="3880"/>
    <lineage>
        <taxon>Eukaryota</taxon>
        <taxon>Viridiplantae</taxon>
        <taxon>Streptophyta</taxon>
        <taxon>Embryophyta</taxon>
        <taxon>Tracheophyta</taxon>
        <taxon>Spermatophyta</taxon>
        <taxon>Magnoliopsida</taxon>
        <taxon>eudicotyledons</taxon>
        <taxon>Gunneridae</taxon>
        <taxon>Pentapetalae</taxon>
        <taxon>rosids</taxon>
        <taxon>fabids</taxon>
        <taxon>Fabales</taxon>
        <taxon>Fabaceae</taxon>
        <taxon>Papilionoideae</taxon>
        <taxon>50 kb inversion clade</taxon>
        <taxon>NPAAA clade</taxon>
        <taxon>Hologalegina</taxon>
        <taxon>IRL clade</taxon>
        <taxon>Trifolieae</taxon>
        <taxon>Medicago</taxon>
    </lineage>
</organism>
<keyword evidence="1" id="KW-1133">Transmembrane helix</keyword>
<protein>
    <recommendedName>
        <fullName evidence="4">Transmembrane protein</fullName>
    </recommendedName>
</protein>
<accession>A0A396H910</accession>
<feature type="transmembrane region" description="Helical" evidence="1">
    <location>
        <begin position="20"/>
        <end position="38"/>
    </location>
</feature>
<keyword evidence="1" id="KW-0812">Transmembrane</keyword>
<evidence type="ECO:0000313" key="2">
    <source>
        <dbReference type="EMBL" id="RHN49726.1"/>
    </source>
</evidence>
<evidence type="ECO:0000313" key="3">
    <source>
        <dbReference type="Proteomes" id="UP000265566"/>
    </source>
</evidence>
<dbReference type="Proteomes" id="UP000265566">
    <property type="component" value="Chromosome 6"/>
</dbReference>
<dbReference type="Gramene" id="rna33933">
    <property type="protein sequence ID" value="RHN49726.1"/>
    <property type="gene ID" value="gene33933"/>
</dbReference>
<proteinExistence type="predicted"/>
<comment type="caution">
    <text evidence="2">The sequence shown here is derived from an EMBL/GenBank/DDBJ whole genome shotgun (WGS) entry which is preliminary data.</text>
</comment>
<reference evidence="3" key="1">
    <citation type="journal article" date="2018" name="Nat. Plants">
        <title>Whole-genome landscape of Medicago truncatula symbiotic genes.</title>
        <authorList>
            <person name="Pecrix Y."/>
            <person name="Staton S.E."/>
            <person name="Sallet E."/>
            <person name="Lelandais-Briere C."/>
            <person name="Moreau S."/>
            <person name="Carrere S."/>
            <person name="Blein T."/>
            <person name="Jardinaud M.F."/>
            <person name="Latrasse D."/>
            <person name="Zouine M."/>
            <person name="Zahm M."/>
            <person name="Kreplak J."/>
            <person name="Mayjonade B."/>
            <person name="Satge C."/>
            <person name="Perez M."/>
            <person name="Cauet S."/>
            <person name="Marande W."/>
            <person name="Chantry-Darmon C."/>
            <person name="Lopez-Roques C."/>
            <person name="Bouchez O."/>
            <person name="Berard A."/>
            <person name="Debelle F."/>
            <person name="Munos S."/>
            <person name="Bendahmane A."/>
            <person name="Berges H."/>
            <person name="Niebel A."/>
            <person name="Buitink J."/>
            <person name="Frugier F."/>
            <person name="Benhamed M."/>
            <person name="Crespi M."/>
            <person name="Gouzy J."/>
            <person name="Gamas P."/>
        </authorList>
    </citation>
    <scope>NUCLEOTIDE SEQUENCE [LARGE SCALE GENOMIC DNA]</scope>
    <source>
        <strain evidence="3">cv. Jemalong A17</strain>
    </source>
</reference>
<keyword evidence="1" id="KW-0472">Membrane</keyword>
<dbReference type="EMBL" id="PSQE01000006">
    <property type="protein sequence ID" value="RHN49726.1"/>
    <property type="molecule type" value="Genomic_DNA"/>
</dbReference>
<name>A0A396H910_MEDTR</name>
<evidence type="ECO:0000256" key="1">
    <source>
        <dbReference type="SAM" id="Phobius"/>
    </source>
</evidence>
<dbReference type="AlphaFoldDB" id="A0A396H910"/>
<evidence type="ECO:0008006" key="4">
    <source>
        <dbReference type="Google" id="ProtNLM"/>
    </source>
</evidence>
<gene>
    <name evidence="2" type="ORF">MtrunA17_Chr6g0449681</name>
</gene>